<proteinExistence type="predicted"/>
<dbReference type="SUPFAM" id="SSF100879">
    <property type="entry name" value="Lesion bypass DNA polymerase (Y-family), little finger domain"/>
    <property type="match status" value="1"/>
</dbReference>
<evidence type="ECO:0000256" key="1">
    <source>
        <dbReference type="ARBA" id="ARBA00004123"/>
    </source>
</evidence>
<evidence type="ECO:0000256" key="8">
    <source>
        <dbReference type="ARBA" id="ARBA00023242"/>
    </source>
</evidence>
<dbReference type="InterPro" id="IPR043502">
    <property type="entry name" value="DNA/RNA_pol_sf"/>
</dbReference>
<feature type="region of interest" description="Disordered" evidence="10">
    <location>
        <begin position="1"/>
        <end position="28"/>
    </location>
</feature>
<keyword evidence="5" id="KW-0863">Zinc-finger</keyword>
<dbReference type="GO" id="GO:0007064">
    <property type="term" value="P:mitotic sister chromatid cohesion"/>
    <property type="evidence" value="ECO:0007669"/>
    <property type="project" value="UniProtKB-ARBA"/>
</dbReference>
<evidence type="ECO:0000256" key="4">
    <source>
        <dbReference type="ARBA" id="ARBA00022763"/>
    </source>
</evidence>
<dbReference type="InterPro" id="IPR052230">
    <property type="entry name" value="DNA_polymerase_eta"/>
</dbReference>
<dbReference type="OrthoDB" id="5723at2759"/>
<reference evidence="13" key="1">
    <citation type="journal article" date="2017" name="Nucleic Acids Res.">
        <title>Proteogenomics produces comprehensive and highly accurate protein-coding gene annotation in a complete genome assembly of Malassezia sympodialis.</title>
        <authorList>
            <person name="Zhu Y."/>
            <person name="Engstroem P.G."/>
            <person name="Tellgren-Roth C."/>
            <person name="Baudo C.D."/>
            <person name="Kennell J.C."/>
            <person name="Sun S."/>
            <person name="Billmyre R.B."/>
            <person name="Schroeder M.S."/>
            <person name="Andersson A."/>
            <person name="Holm T."/>
            <person name="Sigurgeirsson B."/>
            <person name="Wu G."/>
            <person name="Sankaranarayanan S.R."/>
            <person name="Siddharthan R."/>
            <person name="Sanyal K."/>
            <person name="Lundeberg J."/>
            <person name="Nystedt B."/>
            <person name="Boekhout T."/>
            <person name="Dawson T.L. Jr."/>
            <person name="Heitman J."/>
            <person name="Scheynius A."/>
            <person name="Lehtioe J."/>
        </authorList>
    </citation>
    <scope>NUCLEOTIDE SEQUENCE [LARGE SCALE GENOMIC DNA]</scope>
    <source>
        <strain evidence="13">ATCC 42132</strain>
    </source>
</reference>
<dbReference type="GO" id="GO:0005634">
    <property type="term" value="C:nucleus"/>
    <property type="evidence" value="ECO:0007669"/>
    <property type="project" value="UniProtKB-SubCell"/>
</dbReference>
<dbReference type="GO" id="GO:0035861">
    <property type="term" value="C:site of double-strand break"/>
    <property type="evidence" value="ECO:0007669"/>
    <property type="project" value="TreeGrafter"/>
</dbReference>
<dbReference type="Gene3D" id="3.40.1170.60">
    <property type="match status" value="1"/>
</dbReference>
<evidence type="ECO:0000313" key="12">
    <source>
        <dbReference type="EMBL" id="SHO76496.1"/>
    </source>
</evidence>
<evidence type="ECO:0000259" key="11">
    <source>
        <dbReference type="PROSITE" id="PS50173"/>
    </source>
</evidence>
<keyword evidence="2" id="KW-0808">Transferase</keyword>
<dbReference type="InterPro" id="IPR043128">
    <property type="entry name" value="Rev_trsase/Diguanyl_cyclase"/>
</dbReference>
<dbReference type="AlphaFoldDB" id="A0A1M8A1Z0"/>
<gene>
    <name evidence="12" type="ORF">MSYG_0834</name>
</gene>
<keyword evidence="8" id="KW-0539">Nucleus</keyword>
<dbReference type="GO" id="GO:0008270">
    <property type="term" value="F:zinc ion binding"/>
    <property type="evidence" value="ECO:0007669"/>
    <property type="project" value="UniProtKB-KW"/>
</dbReference>
<dbReference type="PANTHER" id="PTHR45873">
    <property type="entry name" value="DNA POLYMERASE ETA"/>
    <property type="match status" value="1"/>
</dbReference>
<comment type="subcellular location">
    <subcellularLocation>
        <location evidence="1">Nucleus</location>
    </subcellularLocation>
</comment>
<dbReference type="Proteomes" id="UP000186303">
    <property type="component" value="Chromosome 1"/>
</dbReference>
<keyword evidence="13" id="KW-1185">Reference proteome</keyword>
<dbReference type="FunFam" id="1.10.150.20:FF:000014">
    <property type="entry name" value="Polymerase (DNA directed), eta"/>
    <property type="match status" value="1"/>
</dbReference>
<dbReference type="GO" id="GO:0003887">
    <property type="term" value="F:DNA-directed DNA polymerase activity"/>
    <property type="evidence" value="ECO:0007669"/>
    <property type="project" value="TreeGrafter"/>
</dbReference>
<dbReference type="InterPro" id="IPR017961">
    <property type="entry name" value="DNA_pol_Y-fam_little_finger"/>
</dbReference>
<dbReference type="FunFam" id="3.40.1170.60:FF:000008">
    <property type="entry name" value="DNA polymerase eta subunit"/>
    <property type="match status" value="1"/>
</dbReference>
<keyword evidence="6" id="KW-0862">Zinc</keyword>
<dbReference type="Pfam" id="PF11799">
    <property type="entry name" value="IMS_C"/>
    <property type="match status" value="1"/>
</dbReference>
<dbReference type="SUPFAM" id="SSF56672">
    <property type="entry name" value="DNA/RNA polymerases"/>
    <property type="match status" value="1"/>
</dbReference>
<evidence type="ECO:0000256" key="5">
    <source>
        <dbReference type="ARBA" id="ARBA00022771"/>
    </source>
</evidence>
<dbReference type="STRING" id="1230383.A0A1M8A1Z0"/>
<dbReference type="GO" id="GO:0006281">
    <property type="term" value="P:DNA repair"/>
    <property type="evidence" value="ECO:0007669"/>
    <property type="project" value="UniProtKB-KW"/>
</dbReference>
<dbReference type="GO" id="GO:0070987">
    <property type="term" value="P:error-free translesion synthesis"/>
    <property type="evidence" value="ECO:0007669"/>
    <property type="project" value="UniProtKB-ARBA"/>
</dbReference>
<dbReference type="GO" id="GO:0005657">
    <property type="term" value="C:replication fork"/>
    <property type="evidence" value="ECO:0007669"/>
    <property type="project" value="UniProtKB-ARBA"/>
</dbReference>
<evidence type="ECO:0000256" key="9">
    <source>
        <dbReference type="ARBA" id="ARBA00044975"/>
    </source>
</evidence>
<accession>A0A1M8A1Z0</accession>
<sequence length="652" mass="75570">MGHADELVSNLRKERDDEEECEPDKGSDFEYRPTITYRHLLSTSFEPSNPLRVIAHCDVDAAYAQFEAKRVGLDCQSVPVAVMQWNKLIAVNYVARAFNVNRFNCTLDEAKRRCPNLRLIHVATIGPGEMMPQYHPNPDARTHKVSLDLYRRESKKIMELFRSKLSQDRDSGKYVDYTLQPIVPCGWAPCILDILPNSREKYIPFEKASIDESFFDLSVHVRKQILLRYPFLDIRPTLEMMDQERVSEKLDEPLPEVPLYLHEDMMPASWLNAGAWLPDTLDRSRPLELTWLDIAHAIAAEHMISIRKHVYEQLGYTTSAGIAGNKAMAKLCSSYRKPYSQTMILPAFVQSFLGPMRFRNIRFLGGKFGAQIESEWNHSSVNELRQVSLEQLRDRFGPEGEWLYYLLRGVDHQEVNERTTNSSMMSAKHFRPGLSSTHDVLAWLSTMSSELSTRLEEERIENPLLTPRTLVLRYFLAEAKSPKSHQTHLGFLHNDALLEEIKKKAYRLWNENMGKIMERVPRGQIQVMILSLSFANMDHGSRDQQQLHGFFRPISAKRGPLEEQTGTSKQIKLSKNLSTYHVVQDPDSQTDMMVWSCRQCDQVLKVPVFQDTNEQNSLEKEPEYIDIMERMRKEHEHWHMALDWATESESTH</sequence>
<evidence type="ECO:0000256" key="3">
    <source>
        <dbReference type="ARBA" id="ARBA00022723"/>
    </source>
</evidence>
<dbReference type="Pfam" id="PF00817">
    <property type="entry name" value="IMS"/>
    <property type="match status" value="2"/>
</dbReference>
<feature type="compositionally biased region" description="Basic and acidic residues" evidence="10">
    <location>
        <begin position="1"/>
        <end position="15"/>
    </location>
</feature>
<dbReference type="Pfam" id="PF21704">
    <property type="entry name" value="POLH-Rev1_HhH"/>
    <property type="match status" value="1"/>
</dbReference>
<keyword evidence="3" id="KW-0479">Metal-binding</keyword>
<dbReference type="InterPro" id="IPR001126">
    <property type="entry name" value="UmuC"/>
</dbReference>
<dbReference type="VEuPathDB" id="FungiDB:MSYG_0834"/>
<keyword evidence="4" id="KW-0227">DNA damage</keyword>
<dbReference type="PROSITE" id="PS50173">
    <property type="entry name" value="UMUC"/>
    <property type="match status" value="1"/>
</dbReference>
<dbReference type="Gene3D" id="3.30.70.270">
    <property type="match status" value="1"/>
</dbReference>
<organism evidence="12 13">
    <name type="scientific">Malassezia sympodialis (strain ATCC 42132)</name>
    <name type="common">Atopic eczema-associated yeast</name>
    <dbReference type="NCBI Taxonomy" id="1230383"/>
    <lineage>
        <taxon>Eukaryota</taxon>
        <taxon>Fungi</taxon>
        <taxon>Dikarya</taxon>
        <taxon>Basidiomycota</taxon>
        <taxon>Ustilaginomycotina</taxon>
        <taxon>Malasseziomycetes</taxon>
        <taxon>Malasseziales</taxon>
        <taxon>Malasseziaceae</taxon>
        <taxon>Malassezia</taxon>
    </lineage>
</organism>
<feature type="domain" description="UmuC" evidence="11">
    <location>
        <begin position="54"/>
        <end position="365"/>
    </location>
</feature>
<evidence type="ECO:0000256" key="7">
    <source>
        <dbReference type="ARBA" id="ARBA00023204"/>
    </source>
</evidence>
<evidence type="ECO:0000256" key="10">
    <source>
        <dbReference type="SAM" id="MobiDB-lite"/>
    </source>
</evidence>
<name>A0A1M8A1Z0_MALS4</name>
<evidence type="ECO:0000256" key="6">
    <source>
        <dbReference type="ARBA" id="ARBA00022833"/>
    </source>
</evidence>
<dbReference type="GO" id="GO:0003684">
    <property type="term" value="F:damaged DNA binding"/>
    <property type="evidence" value="ECO:0007669"/>
    <property type="project" value="InterPro"/>
</dbReference>
<evidence type="ECO:0000256" key="2">
    <source>
        <dbReference type="ARBA" id="ARBA00022679"/>
    </source>
</evidence>
<dbReference type="GO" id="GO:0042276">
    <property type="term" value="P:error-prone translesion synthesis"/>
    <property type="evidence" value="ECO:0007669"/>
    <property type="project" value="TreeGrafter"/>
</dbReference>
<protein>
    <recommendedName>
        <fullName evidence="9">DNA polymerase eta</fullName>
    </recommendedName>
</protein>
<dbReference type="InterPro" id="IPR036775">
    <property type="entry name" value="DNA_pol_Y-fam_lit_finger_sf"/>
</dbReference>
<keyword evidence="7" id="KW-0234">DNA repair</keyword>
<dbReference type="PANTHER" id="PTHR45873:SF1">
    <property type="entry name" value="DNA POLYMERASE ETA"/>
    <property type="match status" value="1"/>
</dbReference>
<dbReference type="EMBL" id="LT671821">
    <property type="protein sequence ID" value="SHO76496.1"/>
    <property type="molecule type" value="Genomic_DNA"/>
</dbReference>
<evidence type="ECO:0000313" key="13">
    <source>
        <dbReference type="Proteomes" id="UP000186303"/>
    </source>
</evidence>
<dbReference type="Gene3D" id="3.30.1490.100">
    <property type="entry name" value="DNA polymerase, Y-family, little finger domain"/>
    <property type="match status" value="1"/>
</dbReference>
<dbReference type="Gene3D" id="1.10.150.20">
    <property type="entry name" value="5' to 3' exonuclease, C-terminal subdomain"/>
    <property type="match status" value="1"/>
</dbReference>
<dbReference type="GO" id="GO:0009314">
    <property type="term" value="P:response to radiation"/>
    <property type="evidence" value="ECO:0007669"/>
    <property type="project" value="TreeGrafter"/>
</dbReference>